<protein>
    <submittedName>
        <fullName evidence="3">Uncharacterized protein</fullName>
    </submittedName>
</protein>
<sequence length="541" mass="57771">MRKRITAAVAAAMLAGSQIPAMTPTFAQEQVSRQVSSQEFIDLYLSKVTVNADGTKTKTVFKTVDDINNTNYTTVLASESVYRSQSVQTQTDIANALSQAQAPTYETLLARAKAIDTEQQANAFIKQYIPVSTTDQINDSNVDTILNSESAYNGLAQAVKDSVNTKLSGGYSAFLNKAKAVDTDRKANAFISQYLPVKTTAEVTSANAQTIINSESEYNKLSQEVKDSVNAKITGGYTALLNQAKTVQDQEQANSFVSQYVPVKTSAEVNSTNAQTIMNGETTYNGYSDSVKALINAQLTDSYDTLLAAAKNVQTAQTQTTALRSARLYSAKKTVSTTASTEASAATTASTTATTASTESSTEEKTVSTTTADASATDTTSEKTESTSDDTTTEEKTSTTTDSSSTSDTTASKAASLPTATSTTTKKKTSTVTAFVETYLTDAQGNIYTEATTENYRTIIGGVSAWNSMKTVQKARVNSIVSKATGKTYQSLLQEAQKIQTKVMNKETNTAAATGSTFYRLLCTAAGAIFSWLLLRKPKKH</sequence>
<evidence type="ECO:0000256" key="1">
    <source>
        <dbReference type="SAM" id="MobiDB-lite"/>
    </source>
</evidence>
<feature type="compositionally biased region" description="Low complexity" evidence="1">
    <location>
        <begin position="367"/>
        <end position="379"/>
    </location>
</feature>
<name>A0A7W8CY52_9FIRM</name>
<reference evidence="3 4" key="1">
    <citation type="submission" date="2020-08" db="EMBL/GenBank/DDBJ databases">
        <title>Genomic Encyclopedia of Type Strains, Phase IV (KMG-IV): sequencing the most valuable type-strain genomes for metagenomic binning, comparative biology and taxonomic classification.</title>
        <authorList>
            <person name="Goeker M."/>
        </authorList>
    </citation>
    <scope>NUCLEOTIDE SEQUENCE [LARGE SCALE GENOMIC DNA]</scope>
    <source>
        <strain evidence="3 4">DSM 25799</strain>
    </source>
</reference>
<organism evidence="3 4">
    <name type="scientific">Catenisphaera adipataccumulans</name>
    <dbReference type="NCBI Taxonomy" id="700500"/>
    <lineage>
        <taxon>Bacteria</taxon>
        <taxon>Bacillati</taxon>
        <taxon>Bacillota</taxon>
        <taxon>Erysipelotrichia</taxon>
        <taxon>Erysipelotrichales</taxon>
        <taxon>Erysipelotrichaceae</taxon>
        <taxon>Catenisphaera</taxon>
    </lineage>
</organism>
<keyword evidence="2" id="KW-0732">Signal</keyword>
<dbReference type="EMBL" id="JACHHK010000001">
    <property type="protein sequence ID" value="MBB5182417.1"/>
    <property type="molecule type" value="Genomic_DNA"/>
</dbReference>
<proteinExistence type="predicted"/>
<keyword evidence="4" id="KW-1185">Reference proteome</keyword>
<feature type="compositionally biased region" description="Low complexity" evidence="1">
    <location>
        <begin position="334"/>
        <end position="360"/>
    </location>
</feature>
<dbReference type="RefSeq" id="WP_183327065.1">
    <property type="nucleotide sequence ID" value="NZ_JACHHK010000001.1"/>
</dbReference>
<evidence type="ECO:0000313" key="3">
    <source>
        <dbReference type="EMBL" id="MBB5182417.1"/>
    </source>
</evidence>
<comment type="caution">
    <text evidence="3">The sequence shown here is derived from an EMBL/GenBank/DDBJ whole genome shotgun (WGS) entry which is preliminary data.</text>
</comment>
<feature type="signal peptide" evidence="2">
    <location>
        <begin position="1"/>
        <end position="27"/>
    </location>
</feature>
<evidence type="ECO:0000256" key="2">
    <source>
        <dbReference type="SAM" id="SignalP"/>
    </source>
</evidence>
<accession>A0A7W8CY52</accession>
<evidence type="ECO:0000313" key="4">
    <source>
        <dbReference type="Proteomes" id="UP000539953"/>
    </source>
</evidence>
<gene>
    <name evidence="3" type="ORF">HNQ47_000420</name>
</gene>
<dbReference type="Proteomes" id="UP000539953">
    <property type="component" value="Unassembled WGS sequence"/>
</dbReference>
<dbReference type="AlphaFoldDB" id="A0A7W8CY52"/>
<feature type="compositionally biased region" description="Low complexity" evidence="1">
    <location>
        <begin position="398"/>
        <end position="423"/>
    </location>
</feature>
<feature type="region of interest" description="Disordered" evidence="1">
    <location>
        <begin position="334"/>
        <end position="423"/>
    </location>
</feature>
<feature type="chain" id="PRO_5031264417" evidence="2">
    <location>
        <begin position="28"/>
        <end position="541"/>
    </location>
</feature>